<comment type="caution">
    <text evidence="2">The sequence shown here is derived from an EMBL/GenBank/DDBJ whole genome shotgun (WGS) entry which is preliminary data.</text>
</comment>
<evidence type="ECO:0000313" key="3">
    <source>
        <dbReference type="Proteomes" id="UP001054837"/>
    </source>
</evidence>
<sequence length="106" mass="12013">MSNPQGWYLRYSLFLGFRAWTLAKFRFGRYRNCLLTSNSSLRRSISTPERTTSSKPSLSVPGTLHYKTHKTNYPYNAAEEISFSCESLSLIGSVRLLAVHSTVVAM</sequence>
<reference evidence="2 3" key="1">
    <citation type="submission" date="2021-06" db="EMBL/GenBank/DDBJ databases">
        <title>Caerostris darwini draft genome.</title>
        <authorList>
            <person name="Kono N."/>
            <person name="Arakawa K."/>
        </authorList>
    </citation>
    <scope>NUCLEOTIDE SEQUENCE [LARGE SCALE GENOMIC DNA]</scope>
</reference>
<proteinExistence type="predicted"/>
<accession>A0AAV4NYY3</accession>
<feature type="region of interest" description="Disordered" evidence="1">
    <location>
        <begin position="42"/>
        <end position="63"/>
    </location>
</feature>
<dbReference type="Proteomes" id="UP001054837">
    <property type="component" value="Unassembled WGS sequence"/>
</dbReference>
<protein>
    <submittedName>
        <fullName evidence="2">Uncharacterized protein</fullName>
    </submittedName>
</protein>
<evidence type="ECO:0000313" key="2">
    <source>
        <dbReference type="EMBL" id="GIX89968.1"/>
    </source>
</evidence>
<dbReference type="EMBL" id="BPLQ01002207">
    <property type="protein sequence ID" value="GIX89968.1"/>
    <property type="molecule type" value="Genomic_DNA"/>
</dbReference>
<dbReference type="AlphaFoldDB" id="A0AAV4NYY3"/>
<gene>
    <name evidence="2" type="ORF">CDAR_239161</name>
</gene>
<evidence type="ECO:0000256" key="1">
    <source>
        <dbReference type="SAM" id="MobiDB-lite"/>
    </source>
</evidence>
<name>A0AAV4NYY3_9ARAC</name>
<feature type="compositionally biased region" description="Polar residues" evidence="1">
    <location>
        <begin position="42"/>
        <end position="57"/>
    </location>
</feature>
<organism evidence="2 3">
    <name type="scientific">Caerostris darwini</name>
    <dbReference type="NCBI Taxonomy" id="1538125"/>
    <lineage>
        <taxon>Eukaryota</taxon>
        <taxon>Metazoa</taxon>
        <taxon>Ecdysozoa</taxon>
        <taxon>Arthropoda</taxon>
        <taxon>Chelicerata</taxon>
        <taxon>Arachnida</taxon>
        <taxon>Araneae</taxon>
        <taxon>Araneomorphae</taxon>
        <taxon>Entelegynae</taxon>
        <taxon>Araneoidea</taxon>
        <taxon>Araneidae</taxon>
        <taxon>Caerostris</taxon>
    </lineage>
</organism>
<keyword evidence="3" id="KW-1185">Reference proteome</keyword>